<keyword evidence="7 9" id="KW-0539">Nucleus</keyword>
<accession>A0A8J5FMS5</accession>
<dbReference type="AlphaFoldDB" id="A0A8J5FMS5"/>
<evidence type="ECO:0000256" key="3">
    <source>
        <dbReference type="ARBA" id="ARBA00007853"/>
    </source>
</evidence>
<dbReference type="InterPro" id="IPR015300">
    <property type="entry name" value="DNA-bd_pseudobarrel_sf"/>
</dbReference>
<dbReference type="InterPro" id="IPR003340">
    <property type="entry name" value="B3_DNA-bd"/>
</dbReference>
<keyword evidence="4 9" id="KW-0805">Transcription regulation</keyword>
<keyword evidence="13" id="KW-1185">Reference proteome</keyword>
<dbReference type="FunFam" id="2.40.330.10:FF:000001">
    <property type="entry name" value="Auxin response factor"/>
    <property type="match status" value="1"/>
</dbReference>
<evidence type="ECO:0000256" key="7">
    <source>
        <dbReference type="ARBA" id="ARBA00023242"/>
    </source>
</evidence>
<dbReference type="InterPro" id="IPR044835">
    <property type="entry name" value="ARF_plant"/>
</dbReference>
<comment type="subcellular location">
    <subcellularLocation>
        <location evidence="2 9">Nucleus</location>
    </subcellularLocation>
</comment>
<dbReference type="FunFam" id="2.30.30.1040:FF:000001">
    <property type="entry name" value="Auxin response factor"/>
    <property type="match status" value="1"/>
</dbReference>
<evidence type="ECO:0000256" key="2">
    <source>
        <dbReference type="ARBA" id="ARBA00004123"/>
    </source>
</evidence>
<dbReference type="GO" id="GO:0005634">
    <property type="term" value="C:nucleus"/>
    <property type="evidence" value="ECO:0007669"/>
    <property type="project" value="UniProtKB-SubCell"/>
</dbReference>
<dbReference type="Gene3D" id="2.30.30.1040">
    <property type="match status" value="1"/>
</dbReference>
<comment type="similarity">
    <text evidence="3 9">Belongs to the ARF family.</text>
</comment>
<comment type="caution">
    <text evidence="12">The sequence shown here is derived from an EMBL/GenBank/DDBJ whole genome shotgun (WGS) entry which is preliminary data.</text>
</comment>
<dbReference type="Gene3D" id="2.40.330.10">
    <property type="entry name" value="DNA-binding pseudobarrel domain"/>
    <property type="match status" value="1"/>
</dbReference>
<keyword evidence="6 9" id="KW-0804">Transcription</keyword>
<protein>
    <recommendedName>
        <fullName evidence="9">Auxin response factor</fullName>
    </recommendedName>
</protein>
<name>A0A8J5FMS5_ZINOF</name>
<dbReference type="PANTHER" id="PTHR31384:SF5">
    <property type="entry name" value="AUXIN RESPONSE FACTOR 3"/>
    <property type="match status" value="1"/>
</dbReference>
<dbReference type="GO" id="GO:0003677">
    <property type="term" value="F:DNA binding"/>
    <property type="evidence" value="ECO:0007669"/>
    <property type="project" value="UniProtKB-KW"/>
</dbReference>
<organism evidence="12 13">
    <name type="scientific">Zingiber officinale</name>
    <name type="common">Ginger</name>
    <name type="synonym">Amomum zingiber</name>
    <dbReference type="NCBI Taxonomy" id="94328"/>
    <lineage>
        <taxon>Eukaryota</taxon>
        <taxon>Viridiplantae</taxon>
        <taxon>Streptophyta</taxon>
        <taxon>Embryophyta</taxon>
        <taxon>Tracheophyta</taxon>
        <taxon>Spermatophyta</taxon>
        <taxon>Magnoliopsida</taxon>
        <taxon>Liliopsida</taxon>
        <taxon>Zingiberales</taxon>
        <taxon>Zingiberaceae</taxon>
        <taxon>Zingiber</taxon>
    </lineage>
</organism>
<feature type="region of interest" description="Disordered" evidence="10">
    <location>
        <begin position="719"/>
        <end position="741"/>
    </location>
</feature>
<dbReference type="SUPFAM" id="SSF101936">
    <property type="entry name" value="DNA-binding pseudobarrel domain"/>
    <property type="match status" value="1"/>
</dbReference>
<dbReference type="Pfam" id="PF02362">
    <property type="entry name" value="B3"/>
    <property type="match status" value="1"/>
</dbReference>
<dbReference type="PANTHER" id="PTHR31384">
    <property type="entry name" value="AUXIN RESPONSE FACTOR 4-RELATED"/>
    <property type="match status" value="1"/>
</dbReference>
<dbReference type="InterPro" id="IPR010525">
    <property type="entry name" value="ARF_dom"/>
</dbReference>
<reference evidence="12 13" key="1">
    <citation type="submission" date="2020-08" db="EMBL/GenBank/DDBJ databases">
        <title>Plant Genome Project.</title>
        <authorList>
            <person name="Zhang R.-G."/>
        </authorList>
    </citation>
    <scope>NUCLEOTIDE SEQUENCE [LARGE SCALE GENOMIC DNA]</scope>
    <source>
        <tissue evidence="12">Rhizome</tissue>
    </source>
</reference>
<dbReference type="GO" id="GO:0006355">
    <property type="term" value="P:regulation of DNA-templated transcription"/>
    <property type="evidence" value="ECO:0007669"/>
    <property type="project" value="InterPro"/>
</dbReference>
<evidence type="ECO:0000256" key="5">
    <source>
        <dbReference type="ARBA" id="ARBA00023125"/>
    </source>
</evidence>
<feature type="compositionally biased region" description="Polar residues" evidence="10">
    <location>
        <begin position="727"/>
        <end position="741"/>
    </location>
</feature>
<evidence type="ECO:0000313" key="12">
    <source>
        <dbReference type="EMBL" id="KAG6490678.1"/>
    </source>
</evidence>
<evidence type="ECO:0000256" key="4">
    <source>
        <dbReference type="ARBA" id="ARBA00023015"/>
    </source>
</evidence>
<dbReference type="CDD" id="cd10017">
    <property type="entry name" value="B3_DNA"/>
    <property type="match status" value="1"/>
</dbReference>
<keyword evidence="5 9" id="KW-0238">DNA-binding</keyword>
<evidence type="ECO:0000313" key="13">
    <source>
        <dbReference type="Proteomes" id="UP000734854"/>
    </source>
</evidence>
<dbReference type="Proteomes" id="UP000734854">
    <property type="component" value="Unassembled WGS sequence"/>
</dbReference>
<keyword evidence="8 9" id="KW-0927">Auxin signaling pathway</keyword>
<dbReference type="Pfam" id="PF06507">
    <property type="entry name" value="ARF_AD"/>
    <property type="match status" value="1"/>
</dbReference>
<dbReference type="GO" id="GO:0009734">
    <property type="term" value="P:auxin-activated signaling pathway"/>
    <property type="evidence" value="ECO:0007669"/>
    <property type="project" value="UniProtKB-KW"/>
</dbReference>
<comment type="subunit">
    <text evidence="9">Homodimers and heterodimers.</text>
</comment>
<evidence type="ECO:0000256" key="8">
    <source>
        <dbReference type="ARBA" id="ARBA00023294"/>
    </source>
</evidence>
<sequence length="773" mass="85824">MGIDLNTIDEGEEEEEEGEEEEEEIDQVPPAAASYVCLELWHACAGPRVWLPRKGSLVVYFPQGHLVRLGGVGEAEGIDLPPHLLCRVVDVTLKAEVDTDEVYAELSLAAEDKKLEQQLRDDEAGENGQVEESDGFSQSLTTQMFCKTLTASDTSSHGGFSVPRRAAEDCFPPLDYRQQRPSQEIVAKDLHGTEWRFRHIYRGQPRRHLLTTGWSAFINKKKLVSRDAVLFLLGQDGVLRLGIRRDNQLKRSTHSCAISSQEKFGTLRDVANAVSARKVFFINYDPRNLLCTSLKHPSKSAAHDLEQPSRNLLCASLKHPSKSAAHDLEQPSRNLLCTPLQHPSKFATHGDDEEQRWGDSLASFFLPRATQSDYVIPYRKFANSFNHSFSIGTRFRMQIDSEEAADRRYTGLITSVGELDPLRWPGSKWKCLLVRWDDELAKNGDNRVSPWDVEPTGSVLLSTVLPTTGPKKTKIYHAPDHLEPLIPISIADGIRCSNSGKSARFLKVLQGQEIVGLRTLYEDINGTTDMRNNVRIPIGNSGFPYQGFGESVCLHKVLQGQEIGPWKPTLQGYPTDTWSKSGPSVFSHLLGVGNNWSNRPIQEFTAIAKPPVSSAQVSSLSSVLMFQQASEQLSCSHVVHGMDKHPNGYGGNSALPPDREKQMPLVPCDIIYGSSTGIRRSEMYENTQVAKPIPENGHDDLTSAVTNCRLFGFSIPLPTRMDRSETGRPSSTDTNDETSFSLFTSQMPSTTDRAIDHLKLGACDDLMLGLDTV</sequence>
<evidence type="ECO:0000256" key="6">
    <source>
        <dbReference type="ARBA" id="ARBA00023163"/>
    </source>
</evidence>
<evidence type="ECO:0000256" key="10">
    <source>
        <dbReference type="SAM" id="MobiDB-lite"/>
    </source>
</evidence>
<feature type="compositionally biased region" description="Acidic residues" evidence="10">
    <location>
        <begin position="7"/>
        <end position="26"/>
    </location>
</feature>
<gene>
    <name evidence="12" type="ORF">ZIOFF_051988</name>
</gene>
<evidence type="ECO:0000256" key="1">
    <source>
        <dbReference type="ARBA" id="ARBA00003182"/>
    </source>
</evidence>
<feature type="domain" description="TF-B3" evidence="11">
    <location>
        <begin position="145"/>
        <end position="247"/>
    </location>
</feature>
<dbReference type="EMBL" id="JACMSC010000014">
    <property type="protein sequence ID" value="KAG6490678.1"/>
    <property type="molecule type" value="Genomic_DNA"/>
</dbReference>
<evidence type="ECO:0000259" key="11">
    <source>
        <dbReference type="PROSITE" id="PS50863"/>
    </source>
</evidence>
<comment type="function">
    <text evidence="1 9">Auxin response factors (ARFs) are transcriptional factors that bind specifically to the DNA sequence 5'-TGTCTC-3' found in the auxin-responsive promoter elements (AuxREs).</text>
</comment>
<dbReference type="SMART" id="SM01019">
    <property type="entry name" value="B3"/>
    <property type="match status" value="1"/>
</dbReference>
<feature type="region of interest" description="Disordered" evidence="10">
    <location>
        <begin position="1"/>
        <end position="28"/>
    </location>
</feature>
<evidence type="ECO:0000256" key="9">
    <source>
        <dbReference type="RuleBase" id="RU004561"/>
    </source>
</evidence>
<proteinExistence type="inferred from homology"/>
<dbReference type="PROSITE" id="PS50863">
    <property type="entry name" value="B3"/>
    <property type="match status" value="1"/>
</dbReference>